<sequence length="246" mass="25596">MTADIHALTGAYALDAIPEIERAAFERHLADCDACAQEVRELQATAARVGDAVSEVPPPELKARVLARVAQVRQLPPLEHHATGQARRPRSAWALRLTGIAAAALLVVSVSLGVLLVRSQEELDTQKSQSVAMVELLSADDARFVSGSTTSGLNGTVVVSRAQGKVMLLAANLPPAPVGKTYQAWLMQDDGSPRSVGLLTPDNTGRASIVDSSGIGSANQVGVSIEAAGGSDTPHGDVVMKMALPV</sequence>
<dbReference type="PANTHER" id="PTHR37461">
    <property type="entry name" value="ANTI-SIGMA-K FACTOR RSKA"/>
    <property type="match status" value="1"/>
</dbReference>
<evidence type="ECO:0000256" key="11">
    <source>
        <dbReference type="SAM" id="Phobius"/>
    </source>
</evidence>
<proteinExistence type="predicted"/>
<evidence type="ECO:0000259" key="12">
    <source>
        <dbReference type="Pfam" id="PF10099"/>
    </source>
</evidence>
<keyword evidence="15" id="KW-1185">Reference proteome</keyword>
<organism evidence="14 15">
    <name type="scientific">Actinokineospora diospyrosa</name>
    <dbReference type="NCBI Taxonomy" id="103728"/>
    <lineage>
        <taxon>Bacteria</taxon>
        <taxon>Bacillati</taxon>
        <taxon>Actinomycetota</taxon>
        <taxon>Actinomycetes</taxon>
        <taxon>Pseudonocardiales</taxon>
        <taxon>Pseudonocardiaceae</taxon>
        <taxon>Actinokineospora</taxon>
    </lineage>
</organism>
<keyword evidence="4 11" id="KW-0812">Transmembrane</keyword>
<evidence type="ECO:0000259" key="13">
    <source>
        <dbReference type="Pfam" id="PF22618"/>
    </source>
</evidence>
<keyword evidence="7 11" id="KW-0472">Membrane</keyword>
<dbReference type="Proteomes" id="UP001205185">
    <property type="component" value="Unassembled WGS sequence"/>
</dbReference>
<reference evidence="14 15" key="1">
    <citation type="submission" date="2022-06" db="EMBL/GenBank/DDBJ databases">
        <title>Genomic Encyclopedia of Archaeal and Bacterial Type Strains, Phase II (KMG-II): from individual species to whole genera.</title>
        <authorList>
            <person name="Goeker M."/>
        </authorList>
    </citation>
    <scope>NUCLEOTIDE SEQUENCE [LARGE SCALE GENOMIC DNA]</scope>
    <source>
        <strain evidence="14 15">DSM 44255</strain>
    </source>
</reference>
<evidence type="ECO:0000256" key="2">
    <source>
        <dbReference type="ARBA" id="ARBA00004236"/>
    </source>
</evidence>
<dbReference type="EMBL" id="JAMTCO010000020">
    <property type="protein sequence ID" value="MCP2274059.1"/>
    <property type="molecule type" value="Genomic_DNA"/>
</dbReference>
<dbReference type="Pfam" id="PF22618">
    <property type="entry name" value="RskA_N"/>
    <property type="match status" value="1"/>
</dbReference>
<feature type="domain" description="Anti-sigma K factor RskA C-terminal" evidence="12">
    <location>
        <begin position="101"/>
        <end position="237"/>
    </location>
</feature>
<evidence type="ECO:0000256" key="1">
    <source>
        <dbReference type="ARBA" id="ARBA00004167"/>
    </source>
</evidence>
<dbReference type="InterPro" id="IPR041916">
    <property type="entry name" value="Anti_sigma_zinc_sf"/>
</dbReference>
<keyword evidence="6" id="KW-0805">Transcription regulation</keyword>
<dbReference type="InterPro" id="IPR018764">
    <property type="entry name" value="RskA_C"/>
</dbReference>
<comment type="caution">
    <text evidence="14">The sequence shown here is derived from an EMBL/GenBank/DDBJ whole genome shotgun (WGS) entry which is preliminary data.</text>
</comment>
<comment type="subcellular location">
    <subcellularLocation>
        <location evidence="2">Cell membrane</location>
    </subcellularLocation>
    <subcellularLocation>
        <location evidence="1">Membrane</location>
        <topology evidence="1">Single-pass membrane protein</topology>
    </subcellularLocation>
</comment>
<dbReference type="Gene3D" id="1.10.10.1320">
    <property type="entry name" value="Anti-sigma factor, zinc-finger domain"/>
    <property type="match status" value="1"/>
</dbReference>
<evidence type="ECO:0000256" key="6">
    <source>
        <dbReference type="ARBA" id="ARBA00023015"/>
    </source>
</evidence>
<protein>
    <recommendedName>
        <fullName evidence="10">Regulator of SigK</fullName>
    </recommendedName>
    <alternativeName>
        <fullName evidence="9">Sigma-K anti-sigma factor RskA</fullName>
    </alternativeName>
</protein>
<accession>A0ABT1IN10</accession>
<evidence type="ECO:0000256" key="3">
    <source>
        <dbReference type="ARBA" id="ARBA00022475"/>
    </source>
</evidence>
<feature type="transmembrane region" description="Helical" evidence="11">
    <location>
        <begin position="93"/>
        <end position="117"/>
    </location>
</feature>
<keyword evidence="3" id="KW-1003">Cell membrane</keyword>
<name>A0ABT1IN10_9PSEU</name>
<evidence type="ECO:0000256" key="8">
    <source>
        <dbReference type="ARBA" id="ARBA00023163"/>
    </source>
</evidence>
<dbReference type="RefSeq" id="WP_253891264.1">
    <property type="nucleotide sequence ID" value="NZ_BAAAVB010000020.1"/>
</dbReference>
<evidence type="ECO:0000256" key="9">
    <source>
        <dbReference type="ARBA" id="ARBA00029829"/>
    </source>
</evidence>
<evidence type="ECO:0000256" key="7">
    <source>
        <dbReference type="ARBA" id="ARBA00023136"/>
    </source>
</evidence>
<dbReference type="InterPro" id="IPR051474">
    <property type="entry name" value="Anti-sigma-K/W_factor"/>
</dbReference>
<evidence type="ECO:0000256" key="5">
    <source>
        <dbReference type="ARBA" id="ARBA00022989"/>
    </source>
</evidence>
<evidence type="ECO:0000313" key="15">
    <source>
        <dbReference type="Proteomes" id="UP001205185"/>
    </source>
</evidence>
<feature type="domain" description="Anti-sigma-K factor RskA N-terminal" evidence="13">
    <location>
        <begin position="7"/>
        <end position="47"/>
    </location>
</feature>
<dbReference type="InterPro" id="IPR053877">
    <property type="entry name" value="RskA_N"/>
</dbReference>
<dbReference type="PANTHER" id="PTHR37461:SF1">
    <property type="entry name" value="ANTI-SIGMA-K FACTOR RSKA"/>
    <property type="match status" value="1"/>
</dbReference>
<evidence type="ECO:0000256" key="10">
    <source>
        <dbReference type="ARBA" id="ARBA00030803"/>
    </source>
</evidence>
<keyword evidence="5 11" id="KW-1133">Transmembrane helix</keyword>
<dbReference type="Pfam" id="PF10099">
    <property type="entry name" value="RskA_C"/>
    <property type="match status" value="1"/>
</dbReference>
<evidence type="ECO:0000256" key="4">
    <source>
        <dbReference type="ARBA" id="ARBA00022692"/>
    </source>
</evidence>
<evidence type="ECO:0000313" key="14">
    <source>
        <dbReference type="EMBL" id="MCP2274059.1"/>
    </source>
</evidence>
<gene>
    <name evidence="14" type="ORF">LV75_006591</name>
</gene>
<keyword evidence="8" id="KW-0804">Transcription</keyword>